<gene>
    <name evidence="2" type="ORF">FHX42_003009</name>
</gene>
<dbReference type="Proteomes" id="UP000569329">
    <property type="component" value="Unassembled WGS sequence"/>
</dbReference>
<organism evidence="2 3">
    <name type="scientific">Halosaccharopolyspora lacisalsi</name>
    <dbReference type="NCBI Taxonomy" id="1000566"/>
    <lineage>
        <taxon>Bacteria</taxon>
        <taxon>Bacillati</taxon>
        <taxon>Actinomycetota</taxon>
        <taxon>Actinomycetes</taxon>
        <taxon>Pseudonocardiales</taxon>
        <taxon>Pseudonocardiaceae</taxon>
        <taxon>Halosaccharopolyspora</taxon>
    </lineage>
</organism>
<comment type="caution">
    <text evidence="2">The sequence shown here is derived from an EMBL/GenBank/DDBJ whole genome shotgun (WGS) entry which is preliminary data.</text>
</comment>
<evidence type="ECO:0000313" key="3">
    <source>
        <dbReference type="Proteomes" id="UP000569329"/>
    </source>
</evidence>
<keyword evidence="1" id="KW-1133">Transmembrane helix</keyword>
<dbReference type="AlphaFoldDB" id="A0A839DX76"/>
<keyword evidence="1" id="KW-0812">Transmembrane</keyword>
<proteinExistence type="predicted"/>
<sequence length="40" mass="4590">MLAQGGPLGLSSVWGQLIIVVWLVVVILLAVRWFWNQRNR</sequence>
<feature type="transmembrane region" description="Helical" evidence="1">
    <location>
        <begin position="12"/>
        <end position="35"/>
    </location>
</feature>
<keyword evidence="3" id="KW-1185">Reference proteome</keyword>
<accession>A0A839DX76</accession>
<reference evidence="2 3" key="1">
    <citation type="submission" date="2020-07" db="EMBL/GenBank/DDBJ databases">
        <title>Sequencing the genomes of 1000 actinobacteria strains.</title>
        <authorList>
            <person name="Klenk H.-P."/>
        </authorList>
    </citation>
    <scope>NUCLEOTIDE SEQUENCE [LARGE SCALE GENOMIC DNA]</scope>
    <source>
        <strain evidence="2 3">DSM 45975</strain>
    </source>
</reference>
<dbReference type="EMBL" id="JACGWZ010000004">
    <property type="protein sequence ID" value="MBA8825643.1"/>
    <property type="molecule type" value="Genomic_DNA"/>
</dbReference>
<name>A0A839DX76_9PSEU</name>
<keyword evidence="1" id="KW-0472">Membrane</keyword>
<evidence type="ECO:0000313" key="2">
    <source>
        <dbReference type="EMBL" id="MBA8825643.1"/>
    </source>
</evidence>
<evidence type="ECO:0000256" key="1">
    <source>
        <dbReference type="SAM" id="Phobius"/>
    </source>
</evidence>
<protein>
    <submittedName>
        <fullName evidence="2">Uncharacterized protein</fullName>
    </submittedName>
</protein>